<dbReference type="SUPFAM" id="SSF52540">
    <property type="entry name" value="P-loop containing nucleoside triphosphate hydrolases"/>
    <property type="match status" value="1"/>
</dbReference>
<feature type="non-terminal residue" evidence="1">
    <location>
        <position position="96"/>
    </location>
</feature>
<sequence length="96" mass="10915">ILGGCPIVLLDEPTDGMDTGARRDFERLLMEWKKEHTILLTTHYTDEAELLADRIFIMAKGRVFCSGSAQFLRKKFDSGFVLSFTVQKESDSERAI</sequence>
<gene>
    <name evidence="1" type="ORF">PFISCL1PPCAC_3113</name>
</gene>
<dbReference type="GO" id="GO:0140359">
    <property type="term" value="F:ABC-type transporter activity"/>
    <property type="evidence" value="ECO:0007669"/>
    <property type="project" value="InterPro"/>
</dbReference>
<dbReference type="GO" id="GO:0005319">
    <property type="term" value="F:lipid transporter activity"/>
    <property type="evidence" value="ECO:0007669"/>
    <property type="project" value="TreeGrafter"/>
</dbReference>
<dbReference type="InterPro" id="IPR027417">
    <property type="entry name" value="P-loop_NTPase"/>
</dbReference>
<dbReference type="Gene3D" id="3.40.50.300">
    <property type="entry name" value="P-loop containing nucleotide triphosphate hydrolases"/>
    <property type="match status" value="1"/>
</dbReference>
<proteinExistence type="predicted"/>
<keyword evidence="2" id="KW-1185">Reference proteome</keyword>
<reference evidence="1" key="1">
    <citation type="submission" date="2023-10" db="EMBL/GenBank/DDBJ databases">
        <title>Genome assembly of Pristionchus species.</title>
        <authorList>
            <person name="Yoshida K."/>
            <person name="Sommer R.J."/>
        </authorList>
    </citation>
    <scope>NUCLEOTIDE SEQUENCE</scope>
    <source>
        <strain evidence="1">RS5133</strain>
    </source>
</reference>
<dbReference type="Proteomes" id="UP001432322">
    <property type="component" value="Unassembled WGS sequence"/>
</dbReference>
<evidence type="ECO:0000313" key="2">
    <source>
        <dbReference type="Proteomes" id="UP001432322"/>
    </source>
</evidence>
<dbReference type="AlphaFoldDB" id="A0AAV5UXR5"/>
<organism evidence="1 2">
    <name type="scientific">Pristionchus fissidentatus</name>
    <dbReference type="NCBI Taxonomy" id="1538716"/>
    <lineage>
        <taxon>Eukaryota</taxon>
        <taxon>Metazoa</taxon>
        <taxon>Ecdysozoa</taxon>
        <taxon>Nematoda</taxon>
        <taxon>Chromadorea</taxon>
        <taxon>Rhabditida</taxon>
        <taxon>Rhabditina</taxon>
        <taxon>Diplogasteromorpha</taxon>
        <taxon>Diplogasteroidea</taxon>
        <taxon>Neodiplogasteridae</taxon>
        <taxon>Pristionchus</taxon>
    </lineage>
</organism>
<dbReference type="PANTHER" id="PTHR19229">
    <property type="entry name" value="ATP-BINDING CASSETTE TRANSPORTER SUBFAMILY A ABCA"/>
    <property type="match status" value="1"/>
</dbReference>
<feature type="non-terminal residue" evidence="1">
    <location>
        <position position="1"/>
    </location>
</feature>
<dbReference type="PANTHER" id="PTHR19229:SF151">
    <property type="entry name" value="ABC TRANSPORTER DOMAIN-CONTAINING PROTEIN"/>
    <property type="match status" value="1"/>
</dbReference>
<comment type="caution">
    <text evidence="1">The sequence shown here is derived from an EMBL/GenBank/DDBJ whole genome shotgun (WGS) entry which is preliminary data.</text>
</comment>
<protein>
    <recommendedName>
        <fullName evidence="3">ATPase AAA-type core domain-containing protein</fullName>
    </recommendedName>
</protein>
<dbReference type="InterPro" id="IPR026082">
    <property type="entry name" value="ABCA"/>
</dbReference>
<accession>A0AAV5UXR5</accession>
<evidence type="ECO:0008006" key="3">
    <source>
        <dbReference type="Google" id="ProtNLM"/>
    </source>
</evidence>
<dbReference type="GO" id="GO:0016020">
    <property type="term" value="C:membrane"/>
    <property type="evidence" value="ECO:0007669"/>
    <property type="project" value="InterPro"/>
</dbReference>
<name>A0AAV5UXR5_9BILA</name>
<evidence type="ECO:0000313" key="1">
    <source>
        <dbReference type="EMBL" id="GMT11816.1"/>
    </source>
</evidence>
<dbReference type="EMBL" id="BTSY01000001">
    <property type="protein sequence ID" value="GMT11816.1"/>
    <property type="molecule type" value="Genomic_DNA"/>
</dbReference>